<protein>
    <recommendedName>
        <fullName evidence="1">DUF8082 domain-containing protein</fullName>
    </recommendedName>
</protein>
<feature type="domain" description="DUF8082" evidence="1">
    <location>
        <begin position="82"/>
        <end position="136"/>
    </location>
</feature>
<name>A0A2I9CR90_9DEIO</name>
<evidence type="ECO:0000313" key="3">
    <source>
        <dbReference type="Proteomes" id="UP000236569"/>
    </source>
</evidence>
<dbReference type="InterPro" id="IPR058395">
    <property type="entry name" value="DUF8082"/>
</dbReference>
<dbReference type="AlphaFoldDB" id="A0A2I9CR90"/>
<accession>A0A2I9CR90</accession>
<evidence type="ECO:0000313" key="2">
    <source>
        <dbReference type="EMBL" id="GBF03999.1"/>
    </source>
</evidence>
<dbReference type="OrthoDB" id="72988at2"/>
<dbReference type="Proteomes" id="UP000236569">
    <property type="component" value="Unassembled WGS sequence"/>
</dbReference>
<dbReference type="RefSeq" id="WP_103127589.1">
    <property type="nucleotide sequence ID" value="NZ_BFAG01000001.1"/>
</dbReference>
<comment type="caution">
    <text evidence="2">The sequence shown here is derived from an EMBL/GenBank/DDBJ whole genome shotgun (WGS) entry which is preliminary data.</text>
</comment>
<organism evidence="2 3">
    <name type="scientific">Deinococcus aerius</name>
    <dbReference type="NCBI Taxonomy" id="200253"/>
    <lineage>
        <taxon>Bacteria</taxon>
        <taxon>Thermotogati</taxon>
        <taxon>Deinococcota</taxon>
        <taxon>Deinococci</taxon>
        <taxon>Deinococcales</taxon>
        <taxon>Deinococcaceae</taxon>
        <taxon>Deinococcus</taxon>
    </lineage>
</organism>
<dbReference type="Pfam" id="PF26309">
    <property type="entry name" value="DUF8082"/>
    <property type="match status" value="1"/>
</dbReference>
<proteinExistence type="predicted"/>
<sequence>MTAPTSGSPRVTWPAGLTDDTPLPFALWRVMHHVDGRRGTEEVARLAGIAPQDVPPLVAQAATWANRAAQRTQPVTEATARAVTQCVIAVMGPMGEFVVDDVLDELGDGITLSTLLSKVAAQLSEAQVQAFVRQLRARGIA</sequence>
<gene>
    <name evidence="2" type="ORF">DAERI_010171</name>
</gene>
<keyword evidence="3" id="KW-1185">Reference proteome</keyword>
<evidence type="ECO:0000259" key="1">
    <source>
        <dbReference type="Pfam" id="PF26309"/>
    </source>
</evidence>
<dbReference type="EMBL" id="BFAG01000001">
    <property type="protein sequence ID" value="GBF03999.1"/>
    <property type="molecule type" value="Genomic_DNA"/>
</dbReference>
<reference evidence="3" key="1">
    <citation type="submission" date="2018-01" db="EMBL/GenBank/DDBJ databases">
        <title>Draft Genome Sequence of the Radioresistant Bacterium Deinococcus aerius TR0125, Isolated from the Higher Atmosphere above Japan.</title>
        <authorList>
            <person name="Satoh K."/>
            <person name="Arai H."/>
            <person name="Sanzen T."/>
            <person name="Kawaguchi Y."/>
            <person name="Hayashi H."/>
            <person name="Yokobori S."/>
            <person name="Yamagishi A."/>
            <person name="Oono Y."/>
            <person name="Narumi I."/>
        </authorList>
    </citation>
    <scope>NUCLEOTIDE SEQUENCE [LARGE SCALE GENOMIC DNA]</scope>
    <source>
        <strain evidence="3">TR0125</strain>
    </source>
</reference>